<organism evidence="3 4">
    <name type="scientific">Salipaludibacillus agaradhaerens</name>
    <name type="common">Bacillus agaradhaerens</name>
    <dbReference type="NCBI Taxonomy" id="76935"/>
    <lineage>
        <taxon>Bacteria</taxon>
        <taxon>Bacillati</taxon>
        <taxon>Bacillota</taxon>
        <taxon>Bacilli</taxon>
        <taxon>Bacillales</taxon>
        <taxon>Bacillaceae</taxon>
    </lineage>
</organism>
<name>A0A9Q4B391_SALAG</name>
<dbReference type="RefSeq" id="WP_257821933.1">
    <property type="nucleotide sequence ID" value="NZ_JABXYM010000001.1"/>
</dbReference>
<reference evidence="3" key="1">
    <citation type="submission" date="2020-06" db="EMBL/GenBank/DDBJ databases">
        <title>Insight into the genomes of haloalkaliphilic bacilli from Kenyan soda lakes.</title>
        <authorList>
            <person name="Mwirichia R."/>
            <person name="Villamizar G.C."/>
            <person name="Poehlein A."/>
            <person name="Mugweru J."/>
            <person name="Kipnyargis A."/>
            <person name="Kiplimo D."/>
            <person name="Orwa P."/>
            <person name="Daniel R."/>
        </authorList>
    </citation>
    <scope>NUCLEOTIDE SEQUENCE</scope>
    <source>
        <strain evidence="3">B1096_S55</strain>
    </source>
</reference>
<protein>
    <submittedName>
        <fullName evidence="3">FusB/FusC family EF-G-binding protein</fullName>
    </submittedName>
</protein>
<evidence type="ECO:0000259" key="2">
    <source>
        <dbReference type="Pfam" id="PF16571"/>
    </source>
</evidence>
<feature type="domain" description="Elongation factor G-binding protein C-terminal treble-clef zinc-finger" evidence="2">
    <location>
        <begin position="100"/>
        <end position="199"/>
    </location>
</feature>
<comment type="caution">
    <text evidence="3">The sequence shown here is derived from an EMBL/GenBank/DDBJ whole genome shotgun (WGS) entry which is preliminary data.</text>
</comment>
<dbReference type="AlphaFoldDB" id="A0A9Q4B391"/>
<dbReference type="Gene3D" id="1.20.1280.250">
    <property type="match status" value="1"/>
</dbReference>
<evidence type="ECO:0000313" key="3">
    <source>
        <dbReference type="EMBL" id="MCR6097529.1"/>
    </source>
</evidence>
<dbReference type="InterPro" id="IPR038344">
    <property type="entry name" value="EF-G_N_sf"/>
</dbReference>
<sequence>MEEFLHPHEYNFIKKQTKVIVDAQSTNKDQDVVHTVITLAREKVAQLVEGQGGKALPLLDALTDVKNAHEADSFLLSLKPYVIPFPRVSEKKIERLFPKEKKLKVPDLEQFDYHALSYLGWYDLGTNKKYLVVNIEGRLMGVAGLYHPSSKQGLCTICHSFGEVGLFTKKIKGRKNESTISRGNYVCKDSMVCNDNMTSLDELNAFIYRLHQ</sequence>
<feature type="domain" description="Elongation factor G-binding protein N-terminal" evidence="1">
    <location>
        <begin position="4"/>
        <end position="86"/>
    </location>
</feature>
<dbReference type="CDD" id="cd16342">
    <property type="entry name" value="FusC_FusB"/>
    <property type="match status" value="1"/>
</dbReference>
<dbReference type="EMBL" id="JABXYM010000001">
    <property type="protein sequence ID" value="MCR6097529.1"/>
    <property type="molecule type" value="Genomic_DNA"/>
</dbReference>
<proteinExistence type="predicted"/>
<evidence type="ECO:0000313" key="4">
    <source>
        <dbReference type="Proteomes" id="UP001057753"/>
    </source>
</evidence>
<dbReference type="Proteomes" id="UP001057753">
    <property type="component" value="Unassembled WGS sequence"/>
</dbReference>
<evidence type="ECO:0000259" key="1">
    <source>
        <dbReference type="Pfam" id="PF07299"/>
    </source>
</evidence>
<dbReference type="InterPro" id="IPR032330">
    <property type="entry name" value="EF-G-binding_C"/>
</dbReference>
<keyword evidence="4" id="KW-1185">Reference proteome</keyword>
<dbReference type="Pfam" id="PF07299">
    <property type="entry name" value="EF-G-binding_N"/>
    <property type="match status" value="1"/>
</dbReference>
<dbReference type="InterPro" id="IPR010841">
    <property type="entry name" value="EF-G-binding_N"/>
</dbReference>
<dbReference type="Pfam" id="PF16571">
    <property type="entry name" value="FBP_C"/>
    <property type="match status" value="1"/>
</dbReference>
<accession>A0A9Q4B391</accession>
<gene>
    <name evidence="3" type="ORF">HXA33_13340</name>
</gene>